<dbReference type="EMBL" id="MUKV01000002">
    <property type="protein sequence ID" value="OQS43647.1"/>
    <property type="molecule type" value="Genomic_DNA"/>
</dbReference>
<evidence type="ECO:0000256" key="1">
    <source>
        <dbReference type="ARBA" id="ARBA00006869"/>
    </source>
</evidence>
<comment type="caution">
    <text evidence="3">The sequence shown here is derived from an EMBL/GenBank/DDBJ whole genome shotgun (WGS) entry which is preliminary data.</text>
</comment>
<dbReference type="InterPro" id="IPR031409">
    <property type="entry name" value="Darcynin"/>
</dbReference>
<dbReference type="Pfam" id="PF17074">
    <property type="entry name" value="Darcynin"/>
    <property type="match status" value="1"/>
</dbReference>
<name>A0A1W0D9G5_9NEIS</name>
<sequence length="112" mass="13305">MSQSYAFFALLRVHPNWLRLSRPERRQFEAETLRPIYARYPAVRMRWFDAEAFTTRCSDIALFETESIKDFYYLIDALRDSKLVTEPYFEFVDILPAVEDGFRDYDAQLSAG</sequence>
<evidence type="ECO:0000313" key="5">
    <source>
        <dbReference type="Proteomes" id="UP000664349"/>
    </source>
</evidence>
<dbReference type="RefSeq" id="WP_019101728.1">
    <property type="nucleotide sequence ID" value="NZ_AP019312.1"/>
</dbReference>
<reference evidence="2 5" key="2">
    <citation type="submission" date="2021-03" db="EMBL/GenBank/DDBJ databases">
        <title>First Case of infection caused by Chromobacterium haemolyticum derived from water in China.</title>
        <authorList>
            <person name="Chen J."/>
            <person name="Liu C."/>
        </authorList>
    </citation>
    <scope>NUCLEOTIDE SEQUENCE [LARGE SCALE GENOMIC DNA]</scope>
    <source>
        <strain evidence="2 5">WJ-5</strain>
    </source>
</reference>
<evidence type="ECO:0000313" key="4">
    <source>
        <dbReference type="Proteomes" id="UP000192721"/>
    </source>
</evidence>
<dbReference type="GeneID" id="58562006"/>
<accession>A0A1W0D9G5</accession>
<comment type="similarity">
    <text evidence="1">Belongs to the darcynin family.</text>
</comment>
<dbReference type="AlphaFoldDB" id="A0A1W0D9G5"/>
<dbReference type="Proteomes" id="UP000664349">
    <property type="component" value="Unassembled WGS sequence"/>
</dbReference>
<keyword evidence="5" id="KW-1185">Reference proteome</keyword>
<evidence type="ECO:0000313" key="3">
    <source>
        <dbReference type="EMBL" id="OQS43647.1"/>
    </source>
</evidence>
<dbReference type="Proteomes" id="UP000192721">
    <property type="component" value="Unassembled WGS sequence"/>
</dbReference>
<organism evidence="3 4">
    <name type="scientific">Chromobacterium haemolyticum</name>
    <dbReference type="NCBI Taxonomy" id="394935"/>
    <lineage>
        <taxon>Bacteria</taxon>
        <taxon>Pseudomonadati</taxon>
        <taxon>Pseudomonadota</taxon>
        <taxon>Betaproteobacteria</taxon>
        <taxon>Neisseriales</taxon>
        <taxon>Chromobacteriaceae</taxon>
        <taxon>Chromobacterium</taxon>
    </lineage>
</organism>
<protein>
    <submittedName>
        <fullName evidence="3">Uncharacterized protein</fullName>
    </submittedName>
</protein>
<reference evidence="3 4" key="1">
    <citation type="submission" date="2017-02" db="EMBL/GenBank/DDBJ databases">
        <title>Chromobacterium haemolyticum H5244.</title>
        <authorList>
            <person name="Gulvik C.A."/>
        </authorList>
    </citation>
    <scope>NUCLEOTIDE SEQUENCE [LARGE SCALE GENOMIC DNA]</scope>
    <source>
        <strain evidence="3 4">H5244</strain>
    </source>
</reference>
<gene>
    <name evidence="3" type="ORF">B0T45_02740</name>
    <name evidence="2" type="ORF">J1C50_00055</name>
</gene>
<proteinExistence type="inferred from homology"/>
<dbReference type="EMBL" id="JAFLRD010000001">
    <property type="protein sequence ID" value="MBO0413886.1"/>
    <property type="molecule type" value="Genomic_DNA"/>
</dbReference>
<evidence type="ECO:0000313" key="2">
    <source>
        <dbReference type="EMBL" id="MBO0413886.1"/>
    </source>
</evidence>
<dbReference type="OrthoDB" id="73186at2"/>